<reference evidence="2 3" key="1">
    <citation type="journal article" date="2016" name="Nat. Commun.">
        <title>Thousands of microbial genomes shed light on interconnected biogeochemical processes in an aquifer system.</title>
        <authorList>
            <person name="Anantharaman K."/>
            <person name="Brown C.T."/>
            <person name="Hug L.A."/>
            <person name="Sharon I."/>
            <person name="Castelle C.J."/>
            <person name="Probst A.J."/>
            <person name="Thomas B.C."/>
            <person name="Singh A."/>
            <person name="Wilkins M.J."/>
            <person name="Karaoz U."/>
            <person name="Brodie E.L."/>
            <person name="Williams K.H."/>
            <person name="Hubbard S.S."/>
            <person name="Banfield J.F."/>
        </authorList>
    </citation>
    <scope>NUCLEOTIDE SEQUENCE [LARGE SCALE GENOMIC DNA]</scope>
</reference>
<gene>
    <name evidence="2" type="ORF">A2140_00620</name>
</gene>
<dbReference type="SUPFAM" id="SSF56112">
    <property type="entry name" value="Protein kinase-like (PK-like)"/>
    <property type="match status" value="1"/>
</dbReference>
<comment type="caution">
    <text evidence="2">The sequence shown here is derived from an EMBL/GenBank/DDBJ whole genome shotgun (WGS) entry which is preliminary data.</text>
</comment>
<accession>A0A1F6T0D8</accession>
<dbReference type="Gene3D" id="3.90.1200.10">
    <property type="match status" value="1"/>
</dbReference>
<dbReference type="Proteomes" id="UP000178379">
    <property type="component" value="Unassembled WGS sequence"/>
</dbReference>
<dbReference type="STRING" id="1817756.A2140_00620"/>
<dbReference type="AlphaFoldDB" id="A0A1F6T0D8"/>
<dbReference type="InterPro" id="IPR011009">
    <property type="entry name" value="Kinase-like_dom_sf"/>
</dbReference>
<proteinExistence type="predicted"/>
<dbReference type="EMBL" id="MFSQ01000117">
    <property type="protein sequence ID" value="OGI38574.1"/>
    <property type="molecule type" value="Genomic_DNA"/>
</dbReference>
<evidence type="ECO:0000259" key="1">
    <source>
        <dbReference type="Pfam" id="PF01636"/>
    </source>
</evidence>
<feature type="domain" description="Aminoglycoside phosphotransferase" evidence="1">
    <location>
        <begin position="22"/>
        <end position="274"/>
    </location>
</feature>
<organism evidence="2 3">
    <name type="scientific">Candidatus Muproteobacteria bacterium RBG_16_62_13</name>
    <dbReference type="NCBI Taxonomy" id="1817756"/>
    <lineage>
        <taxon>Bacteria</taxon>
        <taxon>Pseudomonadati</taxon>
        <taxon>Pseudomonadota</taxon>
        <taxon>Candidatus Muproteobacteria</taxon>
    </lineage>
</organism>
<dbReference type="Pfam" id="PF01636">
    <property type="entry name" value="APH"/>
    <property type="match status" value="1"/>
</dbReference>
<dbReference type="PANTHER" id="PTHR21064:SF5">
    <property type="entry name" value="SLR1880 PROTEIN"/>
    <property type="match status" value="1"/>
</dbReference>
<evidence type="ECO:0000313" key="3">
    <source>
        <dbReference type="Proteomes" id="UP000178379"/>
    </source>
</evidence>
<dbReference type="InterPro" id="IPR002575">
    <property type="entry name" value="Aminoglycoside_PTrfase"/>
</dbReference>
<dbReference type="PANTHER" id="PTHR21064">
    <property type="entry name" value="AMINOGLYCOSIDE PHOSPHOTRANSFERASE DOMAIN-CONTAINING PROTEIN-RELATED"/>
    <property type="match status" value="1"/>
</dbReference>
<dbReference type="InterPro" id="IPR050249">
    <property type="entry name" value="Pseudomonas-type_ThrB"/>
</dbReference>
<protein>
    <recommendedName>
        <fullName evidence="1">Aminoglycoside phosphotransferase domain-containing protein</fullName>
    </recommendedName>
</protein>
<name>A0A1F6T0D8_9PROT</name>
<sequence length="363" mass="40454">MTDPLALRAAQAFVPDDPGLSAEPYGQGLINDTYIVKASDGRRLILQRLNRQAFPQPERVQANLRALLAHVATRPQNPGRRLSLPGTHFAVDGTDHYSDGEGGFWRALDYIERTRTVTRIENTGKAGEVGFALGRFHALVHDLAPDRLQVTREGFHQTPMYYERFRAAATSFSDAPDSELQFCLDFAAARAGIVDTLESARRAGKLPVRVIHGDPKLDNLLFDETGRRVVALIDLDTVQAGLVHYDLGDCLRSACNPAGESPDDPRMARFDLDWYRAILQGYLGETRSFLTGEELRLLPVAARLIPFELGLRFLTDHLNGDRYFKVAYRGHNLLRAATQFRLTESIEGNLDRISALVAELARS</sequence>
<evidence type="ECO:0000313" key="2">
    <source>
        <dbReference type="EMBL" id="OGI38574.1"/>
    </source>
</evidence>